<evidence type="ECO:0000313" key="3">
    <source>
        <dbReference type="WBParaSite" id="BPAG_0000566201-mRNA-1"/>
    </source>
</evidence>
<evidence type="ECO:0000313" key="1">
    <source>
        <dbReference type="EMBL" id="VDN86812.1"/>
    </source>
</evidence>
<evidence type="ECO:0000313" key="2">
    <source>
        <dbReference type="Proteomes" id="UP000278627"/>
    </source>
</evidence>
<accession>A0A0N4TBS5</accession>
<reference evidence="1 2" key="2">
    <citation type="submission" date="2018-11" db="EMBL/GenBank/DDBJ databases">
        <authorList>
            <consortium name="Pathogen Informatics"/>
        </authorList>
    </citation>
    <scope>NUCLEOTIDE SEQUENCE [LARGE SCALE GENOMIC DNA]</scope>
</reference>
<gene>
    <name evidence="1" type="ORF">BPAG_LOCUS5626</name>
</gene>
<protein>
    <submittedName>
        <fullName evidence="3">Transcriptional regulator</fullName>
    </submittedName>
</protein>
<dbReference type="WBParaSite" id="BPAG_0000566201-mRNA-1">
    <property type="protein sequence ID" value="BPAG_0000566201-mRNA-1"/>
    <property type="gene ID" value="BPAG_0000566201"/>
</dbReference>
<reference evidence="3" key="1">
    <citation type="submission" date="2017-02" db="UniProtKB">
        <authorList>
            <consortium name="WormBaseParasite"/>
        </authorList>
    </citation>
    <scope>IDENTIFICATION</scope>
</reference>
<dbReference type="Proteomes" id="UP000278627">
    <property type="component" value="Unassembled WGS sequence"/>
</dbReference>
<name>A0A0N4TBS5_BRUPA</name>
<organism evidence="3">
    <name type="scientific">Brugia pahangi</name>
    <name type="common">Filarial nematode worm</name>
    <dbReference type="NCBI Taxonomy" id="6280"/>
    <lineage>
        <taxon>Eukaryota</taxon>
        <taxon>Metazoa</taxon>
        <taxon>Ecdysozoa</taxon>
        <taxon>Nematoda</taxon>
        <taxon>Chromadorea</taxon>
        <taxon>Rhabditida</taxon>
        <taxon>Spirurina</taxon>
        <taxon>Spiruromorpha</taxon>
        <taxon>Filarioidea</taxon>
        <taxon>Onchocercidae</taxon>
        <taxon>Brugia</taxon>
    </lineage>
</organism>
<sequence length="131" mass="15193">HHVDCEPVPYEEIASITSQRESRAYEREENEQVRQVLRNRQLLLKQLHIQTEPLELPELSPMVERDELVGYDDESTGAGCAEFQRQAKKRMGRILSAVLLLLDELDGENLLTVIEEAQFRVAELPRRSLLR</sequence>
<dbReference type="AlphaFoldDB" id="A0A0N4TBS5"/>
<keyword evidence="2" id="KW-1185">Reference proteome</keyword>
<proteinExistence type="predicted"/>
<dbReference type="EMBL" id="UZAD01004170">
    <property type="protein sequence ID" value="VDN86812.1"/>
    <property type="molecule type" value="Genomic_DNA"/>
</dbReference>